<name>A0ABU5WML2_9BURK</name>
<evidence type="ECO:0000313" key="1">
    <source>
        <dbReference type="EMBL" id="MEB2579642.1"/>
    </source>
</evidence>
<organism evidence="1 2">
    <name type="scientific">Burkholderia anthinoferrum</name>
    <dbReference type="NCBI Taxonomy" id="3090833"/>
    <lineage>
        <taxon>Bacteria</taxon>
        <taxon>Pseudomonadati</taxon>
        <taxon>Pseudomonadota</taxon>
        <taxon>Betaproteobacteria</taxon>
        <taxon>Burkholderiales</taxon>
        <taxon>Burkholderiaceae</taxon>
        <taxon>Burkholderia</taxon>
    </lineage>
</organism>
<dbReference type="RefSeq" id="WP_323619781.1">
    <property type="nucleotide sequence ID" value="NZ_JAWRLE010000015.1"/>
</dbReference>
<accession>A0ABU5WML2</accession>
<proteinExistence type="predicted"/>
<gene>
    <name evidence="1" type="ORF">SB593_11840</name>
</gene>
<reference evidence="1 2" key="1">
    <citation type="journal article" date="2023" name="Front. Microbiol.">
        <title>Genomic analyses of Burkholderia respiratory isolates indicates two evolutionarily distinct B. anthina clades.</title>
        <authorList>
            <person name="Pham A."/>
            <person name="Volmer J.G."/>
            <person name="Chambers D.C."/>
            <person name="Smith D.J."/>
            <person name="Reid D.W."/>
            <person name="Burr L."/>
            <person name="Wells T.J."/>
        </authorList>
    </citation>
    <scope>NUCLEOTIDE SEQUENCE [LARGE SCALE GENOMIC DNA]</scope>
    <source>
        <strain evidence="1 2">BCCIQ07A</strain>
    </source>
</reference>
<comment type="caution">
    <text evidence="1">The sequence shown here is derived from an EMBL/GenBank/DDBJ whole genome shotgun (WGS) entry which is preliminary data.</text>
</comment>
<dbReference type="EMBL" id="JAWRLE010000015">
    <property type="protein sequence ID" value="MEB2579642.1"/>
    <property type="molecule type" value="Genomic_DNA"/>
</dbReference>
<keyword evidence="2" id="KW-1185">Reference proteome</keyword>
<sequence length="144" mass="16390">MRVYPAAFDRRATNPLQYGLLRTWLDELDAFVMTALEELSLLDDALDGAVAEAKLASLWHKTFTVAAAAKQAWLEQAVVRRGRAVVETIYPDAEERRRLYQYGFSPYGFQISHRRLSVCSCRQRVDVCSQSGTQQIHVRPGSFH</sequence>
<evidence type="ECO:0000313" key="2">
    <source>
        <dbReference type="Proteomes" id="UP001304467"/>
    </source>
</evidence>
<dbReference type="Proteomes" id="UP001304467">
    <property type="component" value="Unassembled WGS sequence"/>
</dbReference>
<protein>
    <submittedName>
        <fullName evidence="1">Uncharacterized protein</fullName>
    </submittedName>
</protein>